<sequence length="77" mass="8813">MLMILLNMIIASIIALIEAPALIREKLVLESWIFFSLLFAGTLFSILLILRVKLPNPLDLITYFYKPVSEFVFGILK</sequence>
<name>A0ABX1XQL0_9BACL</name>
<keyword evidence="1" id="KW-0472">Membrane</keyword>
<comment type="caution">
    <text evidence="2">The sequence shown here is derived from an EMBL/GenBank/DDBJ whole genome shotgun (WGS) entry which is preliminary data.</text>
</comment>
<evidence type="ECO:0000313" key="2">
    <source>
        <dbReference type="EMBL" id="NOU70160.1"/>
    </source>
</evidence>
<dbReference type="EMBL" id="WHOA01000007">
    <property type="protein sequence ID" value="NOU70160.1"/>
    <property type="molecule type" value="Genomic_DNA"/>
</dbReference>
<proteinExistence type="predicted"/>
<evidence type="ECO:0000256" key="1">
    <source>
        <dbReference type="SAM" id="Phobius"/>
    </source>
</evidence>
<keyword evidence="3" id="KW-1185">Reference proteome</keyword>
<protein>
    <recommendedName>
        <fullName evidence="4">Spore germination protein</fullName>
    </recommendedName>
</protein>
<evidence type="ECO:0008006" key="4">
    <source>
        <dbReference type="Google" id="ProtNLM"/>
    </source>
</evidence>
<gene>
    <name evidence="2" type="ORF">GC098_01690</name>
</gene>
<dbReference type="RefSeq" id="WP_171640372.1">
    <property type="nucleotide sequence ID" value="NZ_WHOA01000007.1"/>
</dbReference>
<evidence type="ECO:0000313" key="3">
    <source>
        <dbReference type="Proteomes" id="UP000616779"/>
    </source>
</evidence>
<keyword evidence="1" id="KW-1133">Transmembrane helix</keyword>
<reference evidence="2 3" key="1">
    <citation type="submission" date="2019-10" db="EMBL/GenBank/DDBJ databases">
        <title>Description of Paenibacillus terrestris sp. nov.</title>
        <authorList>
            <person name="Carlier A."/>
            <person name="Qi S."/>
        </authorList>
    </citation>
    <scope>NUCLEOTIDE SEQUENCE [LARGE SCALE GENOMIC DNA]</scope>
    <source>
        <strain evidence="2 3">LMG 31458</strain>
    </source>
</reference>
<dbReference type="Proteomes" id="UP000616779">
    <property type="component" value="Unassembled WGS sequence"/>
</dbReference>
<feature type="transmembrane region" description="Helical" evidence="1">
    <location>
        <begin position="31"/>
        <end position="50"/>
    </location>
</feature>
<keyword evidence="1" id="KW-0812">Transmembrane</keyword>
<accession>A0ABX1XQL0</accession>
<organism evidence="2 3">
    <name type="scientific">Paenibacillus phytorum</name>
    <dbReference type="NCBI Taxonomy" id="2654977"/>
    <lineage>
        <taxon>Bacteria</taxon>
        <taxon>Bacillati</taxon>
        <taxon>Bacillota</taxon>
        <taxon>Bacilli</taxon>
        <taxon>Bacillales</taxon>
        <taxon>Paenibacillaceae</taxon>
        <taxon>Paenibacillus</taxon>
    </lineage>
</organism>